<dbReference type="Proteomes" id="UP000019335">
    <property type="component" value="Unassembled WGS sequence"/>
</dbReference>
<feature type="compositionally biased region" description="Polar residues" evidence="1">
    <location>
        <begin position="312"/>
        <end position="321"/>
    </location>
</feature>
<comment type="caution">
    <text evidence="2">The sequence shown here is derived from an EMBL/GenBank/DDBJ whole genome shotgun (WGS) entry which is preliminary data.</text>
</comment>
<keyword evidence="3" id="KW-1185">Reference proteome</keyword>
<evidence type="ECO:0000313" key="3">
    <source>
        <dbReference type="Proteomes" id="UP000019335"/>
    </source>
</evidence>
<feature type="compositionally biased region" description="Basic and acidic residues" evidence="1">
    <location>
        <begin position="69"/>
        <end position="96"/>
    </location>
</feature>
<organism evidence="2 3">
    <name type="scientific">Nannochloropsis gaditana</name>
    <dbReference type="NCBI Taxonomy" id="72520"/>
    <lineage>
        <taxon>Eukaryota</taxon>
        <taxon>Sar</taxon>
        <taxon>Stramenopiles</taxon>
        <taxon>Ochrophyta</taxon>
        <taxon>Eustigmatophyceae</taxon>
        <taxon>Eustigmatales</taxon>
        <taxon>Monodopsidaceae</taxon>
        <taxon>Nannochloropsis</taxon>
    </lineage>
</organism>
<reference evidence="2 3" key="1">
    <citation type="journal article" date="2014" name="Mol. Plant">
        <title>Chromosome Scale Genome Assembly and Transcriptome Profiling of Nannochloropsis gaditana in Nitrogen Depletion.</title>
        <authorList>
            <person name="Corteggiani Carpinelli E."/>
            <person name="Telatin A."/>
            <person name="Vitulo N."/>
            <person name="Forcato C."/>
            <person name="D'Angelo M."/>
            <person name="Schiavon R."/>
            <person name="Vezzi A."/>
            <person name="Giacometti G.M."/>
            <person name="Morosinotto T."/>
            <person name="Valle G."/>
        </authorList>
    </citation>
    <scope>NUCLEOTIDE SEQUENCE [LARGE SCALE GENOMIC DNA]</scope>
    <source>
        <strain evidence="2 3">B-31</strain>
    </source>
</reference>
<feature type="region of interest" description="Disordered" evidence="1">
    <location>
        <begin position="1"/>
        <end position="183"/>
    </location>
</feature>
<feature type="compositionally biased region" description="Low complexity" evidence="1">
    <location>
        <begin position="172"/>
        <end position="183"/>
    </location>
</feature>
<feature type="compositionally biased region" description="Low complexity" evidence="1">
    <location>
        <begin position="31"/>
        <end position="43"/>
    </location>
</feature>
<accession>W7T9R1</accession>
<dbReference type="EMBL" id="AZIL01003258">
    <property type="protein sequence ID" value="EWM20248.1"/>
    <property type="molecule type" value="Genomic_DNA"/>
</dbReference>
<proteinExistence type="predicted"/>
<protein>
    <submittedName>
        <fullName evidence="2">Uncharacterized protein</fullName>
    </submittedName>
</protein>
<feature type="compositionally biased region" description="Basic residues" evidence="1">
    <location>
        <begin position="361"/>
        <end position="375"/>
    </location>
</feature>
<sequence length="405" mass="45016">MKKGAHPIHGRDARGASESQSRSAQDEEDNAASSSSLRASSSRTEFHEDESLIRSSRQRSTVSSSSSSKDSDSDDRYDSSSLESEGRAPRKEKETSGRPLSENSARSPGQGSPCLSTAQEGGGKRGSGEEAKQGVRSLQGREGKGRDVMQEEVSSRDEGERTSGKSEERARTLAAAAVPASSRAIEEAVQWEHRKVLQERQKELLYYERLLTEQQQLLKAMSAPLFSPPSPSTSPLSAPGPPRRPTPPQGERPPAADKQPSHGSISPSQEIKAMYPQERYVRQDQKQSKKQKQEQQELEQEGQEQEDEKQPKTTISPQQRYMLQERKQQPKKKQQKKSSSNGNTNRSRTSRSDCHGSSRSRQSRQRRTRRRGKTQKGRDKSWASTRLCGKISRGRSPPATKSSTC</sequence>
<feature type="compositionally biased region" description="Acidic residues" evidence="1">
    <location>
        <begin position="296"/>
        <end position="307"/>
    </location>
</feature>
<name>W7T9R1_9STRA</name>
<evidence type="ECO:0000256" key="1">
    <source>
        <dbReference type="SAM" id="MobiDB-lite"/>
    </source>
</evidence>
<gene>
    <name evidence="2" type="ORF">Naga_100363g2</name>
</gene>
<feature type="region of interest" description="Disordered" evidence="1">
    <location>
        <begin position="221"/>
        <end position="405"/>
    </location>
</feature>
<dbReference type="OrthoDB" id="10477362at2759"/>
<feature type="compositionally biased region" description="Polar residues" evidence="1">
    <location>
        <begin position="101"/>
        <end position="119"/>
    </location>
</feature>
<evidence type="ECO:0000313" key="2">
    <source>
        <dbReference type="EMBL" id="EWM20248.1"/>
    </source>
</evidence>
<feature type="compositionally biased region" description="Basic and acidic residues" evidence="1">
    <location>
        <begin position="122"/>
        <end position="171"/>
    </location>
</feature>
<feature type="compositionally biased region" description="Low complexity" evidence="1">
    <location>
        <begin position="337"/>
        <end position="347"/>
    </location>
</feature>
<feature type="compositionally biased region" description="Low complexity" evidence="1">
    <location>
        <begin position="54"/>
        <end position="68"/>
    </location>
</feature>
<feature type="compositionally biased region" description="Pro residues" evidence="1">
    <location>
        <begin position="226"/>
        <end position="251"/>
    </location>
</feature>
<dbReference type="AlphaFoldDB" id="W7T9R1"/>
<feature type="compositionally biased region" description="Basic and acidic residues" evidence="1">
    <location>
        <begin position="279"/>
        <end position="295"/>
    </location>
</feature>